<feature type="compositionally biased region" description="Polar residues" evidence="1">
    <location>
        <begin position="269"/>
        <end position="280"/>
    </location>
</feature>
<dbReference type="InParanoid" id="A0A286ULD0"/>
<dbReference type="EMBL" id="NBII01000003">
    <property type="protein sequence ID" value="PAV20411.1"/>
    <property type="molecule type" value="Genomic_DNA"/>
</dbReference>
<protein>
    <submittedName>
        <fullName evidence="2">Uncharacterized protein</fullName>
    </submittedName>
</protein>
<proteinExistence type="predicted"/>
<comment type="caution">
    <text evidence="2">The sequence shown here is derived from an EMBL/GenBank/DDBJ whole genome shotgun (WGS) entry which is preliminary data.</text>
</comment>
<feature type="compositionally biased region" description="Polar residues" evidence="1">
    <location>
        <begin position="332"/>
        <end position="341"/>
    </location>
</feature>
<evidence type="ECO:0000256" key="1">
    <source>
        <dbReference type="SAM" id="MobiDB-lite"/>
    </source>
</evidence>
<sequence>MRQTDGTQNTVSVVNSTFNLAQGSGSQSYLLSEFQLLLGHTTTSLNHISREKKRMSTAIRFWLHISVHLPMTLQGSNGAFILHVYNGLLRVARRPTCWMKLHSSTFTNAYNRLQLQNVPQKSPMINADYVSRNTASQPRAPISQTVPSYFVYTTSATYAVDPQRTAYGHAGHVTSKVTPTVKQSNPLQPHNNSKNSNASVNRPFHIVPDGVTPDSFIYERSEDAESDTLTCYSNSSTDTLMQSVTTATSSTLSNSLSGKPALLVKGLLSDNQKPSNSENLSRPRSGSGDSGSSRRRGSGSDSERPMSMGPSSTRVDLPRPGATNRFSIVPTAAQSSVTNSRDIPPTRRDTDHRMQAESSRSRRLSGPVIPTGFGLLPGERVPATVHDSFVPSTLGTLDRHSPPGPGPALRTAPSGEGGKRERFSPDREMTAASEIVHERRPNGPGPVQIPPSNNFYDRERGPTRRGSQSSGSSRGHSPQDEVPRNSTYAMGPTGPIRSRTISTSRRDGSPKQIVIGGLDGTAQGIGRTVRFSERLVCPSPIPMEKRRRGWFNKKGDQLWTNDGVYVPPEMGCEYPIDLEEYPDVGTGWQNEEGVRIDMQHRLIPKVPLRPALKRSSSSQQQITSTRPDGRVFFHNNLIREE</sequence>
<reference evidence="2 3" key="1">
    <citation type="journal article" date="2017" name="Mol. Ecol.">
        <title>Comparative and population genomic landscape of Phellinus noxius: A hypervariable fungus causing root rot in trees.</title>
        <authorList>
            <person name="Chung C.L."/>
            <person name="Lee T.J."/>
            <person name="Akiba M."/>
            <person name="Lee H.H."/>
            <person name="Kuo T.H."/>
            <person name="Liu D."/>
            <person name="Ke H.M."/>
            <person name="Yokoi T."/>
            <person name="Roa M.B."/>
            <person name="Lu M.J."/>
            <person name="Chang Y.Y."/>
            <person name="Ann P.J."/>
            <person name="Tsai J.N."/>
            <person name="Chen C.Y."/>
            <person name="Tzean S.S."/>
            <person name="Ota Y."/>
            <person name="Hattori T."/>
            <person name="Sahashi N."/>
            <person name="Liou R.F."/>
            <person name="Kikuchi T."/>
            <person name="Tsai I.J."/>
        </authorList>
    </citation>
    <scope>NUCLEOTIDE SEQUENCE [LARGE SCALE GENOMIC DNA]</scope>
    <source>
        <strain evidence="2 3">FFPRI411160</strain>
    </source>
</reference>
<gene>
    <name evidence="2" type="ORF">PNOK_0303800</name>
</gene>
<feature type="region of interest" description="Disordered" evidence="1">
    <location>
        <begin position="268"/>
        <end position="369"/>
    </location>
</feature>
<feature type="region of interest" description="Disordered" evidence="1">
    <location>
        <begin position="178"/>
        <end position="206"/>
    </location>
</feature>
<feature type="compositionally biased region" description="Basic and acidic residues" evidence="1">
    <location>
        <begin position="417"/>
        <end position="441"/>
    </location>
</feature>
<accession>A0A286ULD0</accession>
<dbReference type="AlphaFoldDB" id="A0A286ULD0"/>
<evidence type="ECO:0000313" key="2">
    <source>
        <dbReference type="EMBL" id="PAV20411.1"/>
    </source>
</evidence>
<evidence type="ECO:0000313" key="3">
    <source>
        <dbReference type="Proteomes" id="UP000217199"/>
    </source>
</evidence>
<feature type="region of interest" description="Disordered" evidence="1">
    <location>
        <begin position="390"/>
        <end position="518"/>
    </location>
</feature>
<feature type="compositionally biased region" description="Polar residues" evidence="1">
    <location>
        <begin position="178"/>
        <end position="200"/>
    </location>
</feature>
<organism evidence="2 3">
    <name type="scientific">Pyrrhoderma noxium</name>
    <dbReference type="NCBI Taxonomy" id="2282107"/>
    <lineage>
        <taxon>Eukaryota</taxon>
        <taxon>Fungi</taxon>
        <taxon>Dikarya</taxon>
        <taxon>Basidiomycota</taxon>
        <taxon>Agaricomycotina</taxon>
        <taxon>Agaricomycetes</taxon>
        <taxon>Hymenochaetales</taxon>
        <taxon>Hymenochaetaceae</taxon>
        <taxon>Pyrrhoderma</taxon>
    </lineage>
</organism>
<keyword evidence="3" id="KW-1185">Reference proteome</keyword>
<feature type="compositionally biased region" description="Basic and acidic residues" evidence="1">
    <location>
        <begin position="344"/>
        <end position="355"/>
    </location>
</feature>
<feature type="compositionally biased region" description="Low complexity" evidence="1">
    <location>
        <begin position="464"/>
        <end position="476"/>
    </location>
</feature>
<dbReference type="STRING" id="2282107.A0A286ULD0"/>
<feature type="compositionally biased region" description="Low complexity" evidence="1">
    <location>
        <begin position="282"/>
        <end position="291"/>
    </location>
</feature>
<name>A0A286ULD0_9AGAM</name>
<dbReference type="OrthoDB" id="3255922at2759"/>
<dbReference type="Proteomes" id="UP000217199">
    <property type="component" value="Unassembled WGS sequence"/>
</dbReference>